<comment type="subcellular location">
    <subcellularLocation>
        <location evidence="1">Membrane</location>
        <topology evidence="1">Single-pass membrane protein</topology>
    </subcellularLocation>
</comment>
<dbReference type="Proteomes" id="UP000030152">
    <property type="component" value="Unassembled WGS sequence"/>
</dbReference>
<evidence type="ECO:0000313" key="7">
    <source>
        <dbReference type="Proteomes" id="UP000030152"/>
    </source>
</evidence>
<protein>
    <recommendedName>
        <fullName evidence="5">Translocation and assembly module TamB C-terminal domain-containing protein</fullName>
    </recommendedName>
</protein>
<dbReference type="GO" id="GO:0005886">
    <property type="term" value="C:plasma membrane"/>
    <property type="evidence" value="ECO:0007669"/>
    <property type="project" value="InterPro"/>
</dbReference>
<comment type="caution">
    <text evidence="6">The sequence shown here is derived from an EMBL/GenBank/DDBJ whole genome shotgun (WGS) entry which is preliminary data.</text>
</comment>
<dbReference type="EMBL" id="JRLX01000001">
    <property type="protein sequence ID" value="KGO88522.1"/>
    <property type="molecule type" value="Genomic_DNA"/>
</dbReference>
<keyword evidence="2" id="KW-0812">Transmembrane</keyword>
<evidence type="ECO:0000256" key="2">
    <source>
        <dbReference type="ARBA" id="ARBA00022692"/>
    </source>
</evidence>
<accession>A0A0A2M789</accession>
<reference evidence="6 7" key="1">
    <citation type="submission" date="2013-09" db="EMBL/GenBank/DDBJ databases">
        <authorList>
            <person name="Zeng Z."/>
            <person name="Chen C."/>
        </authorList>
    </citation>
    <scope>NUCLEOTIDE SEQUENCE [LARGE SCALE GENOMIC DNA]</scope>
    <source>
        <strain evidence="6 7">WB 3.3-2</strain>
    </source>
</reference>
<gene>
    <name evidence="6" type="ORF">Q765_01035</name>
</gene>
<evidence type="ECO:0000313" key="6">
    <source>
        <dbReference type="EMBL" id="KGO88522.1"/>
    </source>
</evidence>
<dbReference type="GO" id="GO:0009306">
    <property type="term" value="P:protein secretion"/>
    <property type="evidence" value="ECO:0007669"/>
    <property type="project" value="InterPro"/>
</dbReference>
<evidence type="ECO:0000256" key="3">
    <source>
        <dbReference type="ARBA" id="ARBA00022989"/>
    </source>
</evidence>
<keyword evidence="4" id="KW-0472">Membrane</keyword>
<proteinExistence type="predicted"/>
<evidence type="ECO:0000256" key="4">
    <source>
        <dbReference type="ARBA" id="ARBA00023136"/>
    </source>
</evidence>
<dbReference type="eggNOG" id="COG2911">
    <property type="taxonomic scope" value="Bacteria"/>
</dbReference>
<organism evidence="6 7">
    <name type="scientific">Flavobacterium rivuli WB 3.3-2 = DSM 21788</name>
    <dbReference type="NCBI Taxonomy" id="1121895"/>
    <lineage>
        <taxon>Bacteria</taxon>
        <taxon>Pseudomonadati</taxon>
        <taxon>Bacteroidota</taxon>
        <taxon>Flavobacteriia</taxon>
        <taxon>Flavobacteriales</taxon>
        <taxon>Flavobacteriaceae</taxon>
        <taxon>Flavobacterium</taxon>
    </lineage>
</organism>
<dbReference type="STRING" id="1121895.GCA_000378485_00413"/>
<evidence type="ECO:0000256" key="1">
    <source>
        <dbReference type="ARBA" id="ARBA00004167"/>
    </source>
</evidence>
<evidence type="ECO:0000259" key="5">
    <source>
        <dbReference type="Pfam" id="PF04357"/>
    </source>
</evidence>
<keyword evidence="3" id="KW-1133">Transmembrane helix</keyword>
<feature type="domain" description="Translocation and assembly module TamB C-terminal" evidence="5">
    <location>
        <begin position="1000"/>
        <end position="1421"/>
    </location>
</feature>
<keyword evidence="7" id="KW-1185">Reference proteome</keyword>
<sequence>MLLLAIALSLPFVQTGIAHYGTNYLNKQFGTHINVDKVAITVFGSVKLKGVLIMDHHNDTLISADKLQTNVLGIREFAKNGLQFGTVRMEKLNFHMKAYKGETLSNFDVFTRSFDNGKKPDPNNPFKVRAGYVYVTNGRFRLTNENAVTAKILDLKKLNGNVKGFFLKGGDIKGDIQKLSLLDHHGLFVNNLKGNFEYTKTKIQLHDIELATAESALTGDLTLSYTKEKMKDFVNLVDVDFKVERATISSNELNIFFNEFGKDQKYYLSTTLKGPLNNFVLHDLKLLDSKDSEIIGSINFRNLFDKKGAGFYMNGDFDRIASNYSNLTAIMPRILGKSLPKVLEKFGRVDMVGHVTLTKQDIDTEMYVMSGLGEAQANLSVKGYNTPSDAIYTGTIDLDNFNLGAIAEAKAVGNTTLHLDIDGRGFNKQSLNTTVKGNITGLAFNGYNYKKINIDGRFKWPYFKGSINSNDPNLLMSFDGLIDMGQKKKEYDFHAQVDYADLAALKLMKKDTLSIFKGDLLFNAKGTNINDIAGKVEISRLSYQNSRDSYYFEDFVVESVFDEANVRTLTINSTDIIEGRVTGKFDIAQLPKLMENAVGSLYTNYSPNKIKKGQYLDFDFTIYNKILEIVVPEVVVGQNTKLRGRVNGDKGDFKLAFNSPNITAYDNYFDNINIDIDNKNPLYNAYVSMDSVRMKSYKISDFSLINITQNDTLYVRTEFKGGKQAKDAFSLNLYHTIDEKKNSVVGFKKSEINFKNYLWFINEQDAKDNKVTFNKKLTDFSIDNLSMSHNNQRVELNGDLKGKNYKDLHLSFNDVDLAKVTPSLDSLNFGGRLNGEVSLKQNKNEFAPASSITIDSLQMNKYNLGNMSLQVTGDKSLRKFNVNTSIIKDDKETFSTIGNIEIVDKQTLLSLDAIFSDFDISPLQVFLKSIFPEIRGKASGRAAIVGNAKDPQLDGIIYVKGGGIKVGYLNTDYNFEENATIDITQERILFRNIELTDTKFNTKGRINGTVQHKLFKNWALDLNITSDRMLVLNTQDSDDAIYYGTAFIKGNAELKGPTTELVINVNAESAEGTDIKLNLGNTGATSTTNAAFIHFLSPKEKENIAKGIIAQNTKTYKGLELNFDLNVTPVAKLEVIIDKNTGHSLNATGNGIMLLNINTLGKFNMFGDFVVEQGQYNFKYGGLFDKKFTLKKGGAINWEGDPTRARLNLEAIYKTQANPSVLLETATFNRNIPVEVNIVLNGTITTPEPDFTINFPGVSSVLKSDLDYRLSDMDTRQTQALSLLGTGSFISPTNANTAVYGSLFERASSLFNDLFTDGESKVNVGVNYVQANRNPYIETNSQVGLTLSSQINDRITFNGVVGVPVGGVNQSAVVGNAELQLRINDDGTLKARVFNRENDINFLGEGIGYTQGVGLTWEVDFDTFDELIWKVFKNVKKEEVNNNSTSDYPDSEISPDYIKFVDSRNKKKAAEQKEKDRIPETD</sequence>
<name>A0A0A2M789_9FLAO</name>
<dbReference type="Pfam" id="PF04357">
    <property type="entry name" value="TamB"/>
    <property type="match status" value="1"/>
</dbReference>
<dbReference type="InterPro" id="IPR007452">
    <property type="entry name" value="TamB_C"/>
</dbReference>